<gene>
    <name evidence="3" type="ORF">DKM44_09180</name>
</gene>
<evidence type="ECO:0000313" key="3">
    <source>
        <dbReference type="EMBL" id="AWN23380.1"/>
    </source>
</evidence>
<evidence type="ECO:0000256" key="1">
    <source>
        <dbReference type="SAM" id="MobiDB-lite"/>
    </source>
</evidence>
<dbReference type="RefSeq" id="WP_109827109.1">
    <property type="nucleotide sequence ID" value="NZ_CP029494.1"/>
</dbReference>
<keyword evidence="2" id="KW-1133">Transmembrane helix</keyword>
<dbReference type="Proteomes" id="UP000245368">
    <property type="component" value="Chromosome"/>
</dbReference>
<dbReference type="KEGG" id="dez:DKM44_09180"/>
<proteinExistence type="predicted"/>
<evidence type="ECO:0000313" key="4">
    <source>
        <dbReference type="Proteomes" id="UP000245368"/>
    </source>
</evidence>
<dbReference type="AlphaFoldDB" id="A0A2Z3JJ50"/>
<accession>A0A2Z3JJ50</accession>
<dbReference type="EMBL" id="CP029494">
    <property type="protein sequence ID" value="AWN23380.1"/>
    <property type="molecule type" value="Genomic_DNA"/>
</dbReference>
<feature type="region of interest" description="Disordered" evidence="1">
    <location>
        <begin position="80"/>
        <end position="126"/>
    </location>
</feature>
<keyword evidence="2" id="KW-0472">Membrane</keyword>
<reference evidence="3 4" key="1">
    <citation type="submission" date="2018-05" db="EMBL/GenBank/DDBJ databases">
        <title>Complete Genome Sequence of Deinococcus sp. strain 17bor-2.</title>
        <authorList>
            <person name="Srinivasan S."/>
        </authorList>
    </citation>
    <scope>NUCLEOTIDE SEQUENCE [LARGE SCALE GENOMIC DNA]</scope>
    <source>
        <strain evidence="3 4">17bor-2</strain>
    </source>
</reference>
<feature type="transmembrane region" description="Helical" evidence="2">
    <location>
        <begin position="57"/>
        <end position="78"/>
    </location>
</feature>
<name>A0A2Z3JJ50_9DEIO</name>
<dbReference type="OrthoDB" id="69922at2"/>
<evidence type="ECO:0000256" key="2">
    <source>
        <dbReference type="SAM" id="Phobius"/>
    </source>
</evidence>
<protein>
    <submittedName>
        <fullName evidence="3">Uncharacterized protein</fullName>
    </submittedName>
</protein>
<feature type="transmembrane region" description="Helical" evidence="2">
    <location>
        <begin position="28"/>
        <end position="51"/>
    </location>
</feature>
<sequence>MNPWTWLITPDPSPGFTRTKLLKILARTLLFVIAVTALQAVLYAVGLGAYLRTWWGTLLLITVVYIPFFRLMTLDTLVGPPPPRPLKPGQKPTAAQASQARIAKRAEKNRFAGVKKGPPRNMGGRR</sequence>
<keyword evidence="2" id="KW-0812">Transmembrane</keyword>
<keyword evidence="4" id="KW-1185">Reference proteome</keyword>
<organism evidence="3 4">
    <name type="scientific">Deinococcus irradiatisoli</name>
    <dbReference type="NCBI Taxonomy" id="2202254"/>
    <lineage>
        <taxon>Bacteria</taxon>
        <taxon>Thermotogati</taxon>
        <taxon>Deinococcota</taxon>
        <taxon>Deinococci</taxon>
        <taxon>Deinococcales</taxon>
        <taxon>Deinococcaceae</taxon>
        <taxon>Deinococcus</taxon>
    </lineage>
</organism>